<evidence type="ECO:0000256" key="1">
    <source>
        <dbReference type="SAM" id="MobiDB-lite"/>
    </source>
</evidence>
<proteinExistence type="predicted"/>
<feature type="compositionally biased region" description="Basic and acidic residues" evidence="1">
    <location>
        <begin position="232"/>
        <end position="251"/>
    </location>
</feature>
<keyword evidence="3" id="KW-1185">Reference proteome</keyword>
<feature type="compositionally biased region" description="Polar residues" evidence="1">
    <location>
        <begin position="12"/>
        <end position="35"/>
    </location>
</feature>
<name>A0A6I4YPR5_9DEIO</name>
<dbReference type="RefSeq" id="WP_237427692.1">
    <property type="nucleotide sequence ID" value="NZ_WVHK01000132.1"/>
</dbReference>
<feature type="region of interest" description="Disordered" evidence="1">
    <location>
        <begin position="204"/>
        <end position="251"/>
    </location>
</feature>
<feature type="region of interest" description="Disordered" evidence="1">
    <location>
        <begin position="1"/>
        <end position="37"/>
    </location>
</feature>
<feature type="compositionally biased region" description="Basic and acidic residues" evidence="1">
    <location>
        <begin position="204"/>
        <end position="213"/>
    </location>
</feature>
<sequence length="251" mass="28483">MRKGKVVRASGLSAQLTAGTRRSQARTAGRQSRGTRTVAKGNYVRTNAKGMGKLFASANYMMFRPNEEGETHRQGHDGLRLHEPHEVHTWLAEQSKEHQYCYRLVLSPGRNLGEEATLHWANRTLREAGHDRYMVFVHAGEKGHTQQPHVHVLLMSDLRLDKQDFWIMRTTGDRLVAGIEAAYQHIPHLSWDKWQAMQAERVAKADTVEDDSGKTGVKSKGQDEMGESVGSKADEPQKAERQRKLQMEMDM</sequence>
<protein>
    <submittedName>
        <fullName evidence="2">Uncharacterized protein</fullName>
    </submittedName>
</protein>
<comment type="caution">
    <text evidence="2">The sequence shown here is derived from an EMBL/GenBank/DDBJ whole genome shotgun (WGS) entry which is preliminary data.</text>
</comment>
<accession>A0A6I4YPR5</accession>
<reference evidence="2 3" key="1">
    <citation type="submission" date="2019-11" db="EMBL/GenBank/DDBJ databases">
        <title>Genome sequence of Deinococcus xianganensis Y35, AI-2 producing algicidal bacterium, isolated from lake water.</title>
        <authorList>
            <person name="Li Y."/>
        </authorList>
    </citation>
    <scope>NUCLEOTIDE SEQUENCE [LARGE SCALE GENOMIC DNA]</scope>
    <source>
        <strain evidence="2 3">Y35</strain>
    </source>
</reference>
<dbReference type="EMBL" id="WVHK01000132">
    <property type="protein sequence ID" value="MXV21786.1"/>
    <property type="molecule type" value="Genomic_DNA"/>
</dbReference>
<evidence type="ECO:0000313" key="3">
    <source>
        <dbReference type="Proteomes" id="UP000430519"/>
    </source>
</evidence>
<evidence type="ECO:0000313" key="2">
    <source>
        <dbReference type="EMBL" id="MXV21786.1"/>
    </source>
</evidence>
<organism evidence="2 3">
    <name type="scientific">Deinococcus xianganensis</name>
    <dbReference type="NCBI Taxonomy" id="1507289"/>
    <lineage>
        <taxon>Bacteria</taxon>
        <taxon>Thermotogati</taxon>
        <taxon>Deinococcota</taxon>
        <taxon>Deinococci</taxon>
        <taxon>Deinococcales</taxon>
        <taxon>Deinococcaceae</taxon>
        <taxon>Deinococcus</taxon>
    </lineage>
</organism>
<dbReference type="Proteomes" id="UP000430519">
    <property type="component" value="Unassembled WGS sequence"/>
</dbReference>
<dbReference type="AlphaFoldDB" id="A0A6I4YPR5"/>
<gene>
    <name evidence="2" type="ORF">GLX28_19380</name>
</gene>